<organism evidence="1 2">
    <name type="scientific">Acidithiobacillus montserratensis</name>
    <dbReference type="NCBI Taxonomy" id="2729135"/>
    <lineage>
        <taxon>Bacteria</taxon>
        <taxon>Pseudomonadati</taxon>
        <taxon>Pseudomonadota</taxon>
        <taxon>Acidithiobacillia</taxon>
        <taxon>Acidithiobacillales</taxon>
        <taxon>Acidithiobacillaceae</taxon>
        <taxon>Acidithiobacillus</taxon>
    </lineage>
</organism>
<protein>
    <submittedName>
        <fullName evidence="1">Nucleotidyltransferase family protein</fullName>
    </submittedName>
</protein>
<dbReference type="Proteomes" id="UP001195965">
    <property type="component" value="Chromosome"/>
</dbReference>
<accession>A0ACD5HEF7</accession>
<evidence type="ECO:0000313" key="2">
    <source>
        <dbReference type="Proteomes" id="UP001195965"/>
    </source>
</evidence>
<keyword evidence="2" id="KW-1185">Reference proteome</keyword>
<proteinExistence type="predicted"/>
<name>A0ACD5HEF7_9PROT</name>
<evidence type="ECO:0000313" key="1">
    <source>
        <dbReference type="EMBL" id="XRI72997.1"/>
    </source>
</evidence>
<sequence>MAVAVILAGGRSSRSGTLHKSCRKVPGDLRSWIDRQVDRLRYAGFAPVIVVTGLRPQRVHRCLHRRVSFRHHFKAVQGPFSTLQRAVKNIRNPLLIVQTDTVLPSVSDLQCLRRTMQNQTIAAASMVNDCGSGGHPLMLSGFMARNLQALLWENPDARLDKQLSYLPPEQYKRLNRKMDHSFPRLNTQREWCSSRIRARRLP</sequence>
<dbReference type="EMBL" id="CP127526">
    <property type="protein sequence ID" value="XRI72997.1"/>
    <property type="molecule type" value="Genomic_DNA"/>
</dbReference>
<gene>
    <name evidence="1" type="ORF">HHS34_011165</name>
</gene>
<reference evidence="1 2" key="1">
    <citation type="journal article" date="2021" name="ISME J.">
        <title>Genomic evolution of the class Acidithiobacillia: deep-branching Proteobacteria living in extreme acidic conditions.</title>
        <authorList>
            <person name="Moya-Beltran A."/>
            <person name="Beard S."/>
            <person name="Rojas-Villalobos C."/>
            <person name="Issotta F."/>
            <person name="Gallardo Y."/>
            <person name="Ulloa R."/>
            <person name="Giaveno A."/>
            <person name="Degli Esposti M."/>
            <person name="Johnson D.B."/>
            <person name="Quatrini R."/>
        </authorList>
    </citation>
    <scope>NUCLEOTIDE SEQUENCE [LARGE SCALE GENOMIC DNA]</scope>
    <source>
        <strain evidence="1 2">GG1-14</strain>
    </source>
</reference>